<protein>
    <submittedName>
        <fullName evidence="1 2">Uncharacterized protein</fullName>
    </submittedName>
</protein>
<sequence length="148" mass="17003">MSWNPCMEVRYNNISYPYSAAGTFIEYVEGLTYEHVNFIFSGASHAQENSYPLTTNFYKSGLSEPESTSYYQDSHGYEVNHHEPLMDEYIRPSEVSAQSMNICQQHHNNSNDNQVIWEDNVDPDNMTYEELLELGETVGTQSHGISQE</sequence>
<dbReference type="EnsemblPlants" id="KRH23140">
    <property type="protein sequence ID" value="KRH23140"/>
    <property type="gene ID" value="GLYMA_13G340400"/>
</dbReference>
<evidence type="ECO:0000313" key="3">
    <source>
        <dbReference type="Proteomes" id="UP000008827"/>
    </source>
</evidence>
<evidence type="ECO:0000313" key="2">
    <source>
        <dbReference type="EnsemblPlants" id="KRH23140"/>
    </source>
</evidence>
<proteinExistence type="predicted"/>
<dbReference type="InterPro" id="IPR033276">
    <property type="entry name" value="BB"/>
</dbReference>
<dbReference type="PANTHER" id="PTHR46400:SF5">
    <property type="entry name" value="RING-TYPE DOMAIN-CONTAINING PROTEIN"/>
    <property type="match status" value="1"/>
</dbReference>
<dbReference type="GO" id="GO:0046621">
    <property type="term" value="P:negative regulation of organ growth"/>
    <property type="evidence" value="ECO:0007669"/>
    <property type="project" value="InterPro"/>
</dbReference>
<keyword evidence="3" id="KW-1185">Reference proteome</keyword>
<evidence type="ECO:0000313" key="1">
    <source>
        <dbReference type="EMBL" id="KRH23140.1"/>
    </source>
</evidence>
<name>A0A0R0HB97_SOYBN</name>
<dbReference type="PANTHER" id="PTHR46400">
    <property type="entry name" value="RING/U-BOX SUPERFAMILY PROTEIN"/>
    <property type="match status" value="1"/>
</dbReference>
<dbReference type="Gramene" id="KRH23140">
    <property type="protein sequence ID" value="KRH23140"/>
    <property type="gene ID" value="GLYMA_13G340400"/>
</dbReference>
<dbReference type="GO" id="GO:0016567">
    <property type="term" value="P:protein ubiquitination"/>
    <property type="evidence" value="ECO:0007669"/>
    <property type="project" value="InterPro"/>
</dbReference>
<dbReference type="GO" id="GO:0048437">
    <property type="term" value="P:floral organ development"/>
    <property type="evidence" value="ECO:0000318"/>
    <property type="project" value="GO_Central"/>
</dbReference>
<dbReference type="AlphaFoldDB" id="A0A0R0HB97"/>
<dbReference type="EMBL" id="CM000846">
    <property type="protein sequence ID" value="KRH23140.1"/>
    <property type="molecule type" value="Genomic_DNA"/>
</dbReference>
<reference evidence="1 2" key="1">
    <citation type="journal article" date="2010" name="Nature">
        <title>Genome sequence of the palaeopolyploid soybean.</title>
        <authorList>
            <person name="Schmutz J."/>
            <person name="Cannon S.B."/>
            <person name="Schlueter J."/>
            <person name="Ma J."/>
            <person name="Mitros T."/>
            <person name="Nelson W."/>
            <person name="Hyten D.L."/>
            <person name="Song Q."/>
            <person name="Thelen J.J."/>
            <person name="Cheng J."/>
            <person name="Xu D."/>
            <person name="Hellsten U."/>
            <person name="May G.D."/>
            <person name="Yu Y."/>
            <person name="Sakurai T."/>
            <person name="Umezawa T."/>
            <person name="Bhattacharyya M.K."/>
            <person name="Sandhu D."/>
            <person name="Valliyodan B."/>
            <person name="Lindquist E."/>
            <person name="Peto M."/>
            <person name="Grant D."/>
            <person name="Shu S."/>
            <person name="Goodstein D."/>
            <person name="Barry K."/>
            <person name="Futrell-Griggs M."/>
            <person name="Abernathy B."/>
            <person name="Du J."/>
            <person name="Tian Z."/>
            <person name="Zhu L."/>
            <person name="Gill N."/>
            <person name="Joshi T."/>
            <person name="Libault M."/>
            <person name="Sethuraman A."/>
            <person name="Zhang X.-C."/>
            <person name="Shinozaki K."/>
            <person name="Nguyen H.T."/>
            <person name="Wing R.A."/>
            <person name="Cregan P."/>
            <person name="Specht J."/>
            <person name="Grimwood J."/>
            <person name="Rokhsar D."/>
            <person name="Stacey G."/>
            <person name="Shoemaker R.C."/>
            <person name="Jackson S.A."/>
        </authorList>
    </citation>
    <scope>NUCLEOTIDE SEQUENCE</scope>
    <source>
        <strain evidence="2">cv. Williams 82</strain>
        <tissue evidence="1">Callus</tissue>
    </source>
</reference>
<dbReference type="GO" id="GO:0031624">
    <property type="term" value="F:ubiquitin conjugating enzyme binding"/>
    <property type="evidence" value="ECO:0000318"/>
    <property type="project" value="GO_Central"/>
</dbReference>
<organism evidence="1">
    <name type="scientific">Glycine max</name>
    <name type="common">Soybean</name>
    <name type="synonym">Glycine hispida</name>
    <dbReference type="NCBI Taxonomy" id="3847"/>
    <lineage>
        <taxon>Eukaryota</taxon>
        <taxon>Viridiplantae</taxon>
        <taxon>Streptophyta</taxon>
        <taxon>Embryophyta</taxon>
        <taxon>Tracheophyta</taxon>
        <taxon>Spermatophyta</taxon>
        <taxon>Magnoliopsida</taxon>
        <taxon>eudicotyledons</taxon>
        <taxon>Gunneridae</taxon>
        <taxon>Pentapetalae</taxon>
        <taxon>rosids</taxon>
        <taxon>fabids</taxon>
        <taxon>Fabales</taxon>
        <taxon>Fabaceae</taxon>
        <taxon>Papilionoideae</taxon>
        <taxon>50 kb inversion clade</taxon>
        <taxon>NPAAA clade</taxon>
        <taxon>indigoferoid/millettioid clade</taxon>
        <taxon>Phaseoleae</taxon>
        <taxon>Glycine</taxon>
        <taxon>Glycine subgen. Soja</taxon>
    </lineage>
</organism>
<accession>A0A0R0HB97</accession>
<reference evidence="2" key="2">
    <citation type="submission" date="2018-02" db="UniProtKB">
        <authorList>
            <consortium name="EnsemblPlants"/>
        </authorList>
    </citation>
    <scope>IDENTIFICATION</scope>
    <source>
        <strain evidence="2">Williams 82</strain>
    </source>
</reference>
<reference evidence="1" key="3">
    <citation type="submission" date="2018-07" db="EMBL/GenBank/DDBJ databases">
        <title>WGS assembly of Glycine max.</title>
        <authorList>
            <person name="Schmutz J."/>
            <person name="Cannon S."/>
            <person name="Schlueter J."/>
            <person name="Ma J."/>
            <person name="Mitros T."/>
            <person name="Nelson W."/>
            <person name="Hyten D."/>
            <person name="Song Q."/>
            <person name="Thelen J."/>
            <person name="Cheng J."/>
            <person name="Xu D."/>
            <person name="Hellsten U."/>
            <person name="May G."/>
            <person name="Yu Y."/>
            <person name="Sakurai T."/>
            <person name="Umezawa T."/>
            <person name="Bhattacharyya M."/>
            <person name="Sandhu D."/>
            <person name="Valliyodan B."/>
            <person name="Lindquist E."/>
            <person name="Peto M."/>
            <person name="Grant D."/>
            <person name="Shu S."/>
            <person name="Goodstein D."/>
            <person name="Barry K."/>
            <person name="Futrell-Griggs M."/>
            <person name="Abernathy B."/>
            <person name="Du J."/>
            <person name="Tian Z."/>
            <person name="Zhu L."/>
            <person name="Gill N."/>
            <person name="Joshi T."/>
            <person name="Libault M."/>
            <person name="Sethuraman A."/>
            <person name="Zhang X."/>
            <person name="Shinozaki K."/>
            <person name="Nguyen H."/>
            <person name="Wing R."/>
            <person name="Cregan P."/>
            <person name="Specht J."/>
            <person name="Grimwood J."/>
            <person name="Rokhsar D."/>
            <person name="Stacey G."/>
            <person name="Shoemaker R."/>
            <person name="Jackson S."/>
        </authorList>
    </citation>
    <scope>NUCLEOTIDE SEQUENCE</scope>
    <source>
        <tissue evidence="1">Callus</tissue>
    </source>
</reference>
<dbReference type="PaxDb" id="3847-GLYMA13G41531.1"/>
<dbReference type="Proteomes" id="UP000008827">
    <property type="component" value="Chromosome 13"/>
</dbReference>
<gene>
    <name evidence="1" type="ORF">GLYMA_13G340400</name>
</gene>
<dbReference type="InParanoid" id="A0A0R0HB97"/>
<dbReference type="GO" id="GO:0004842">
    <property type="term" value="F:ubiquitin-protein transferase activity"/>
    <property type="evidence" value="ECO:0000318"/>
    <property type="project" value="GO_Central"/>
</dbReference>